<feature type="non-terminal residue" evidence="2">
    <location>
        <position position="1"/>
    </location>
</feature>
<feature type="region of interest" description="Disordered" evidence="1">
    <location>
        <begin position="880"/>
        <end position="900"/>
    </location>
</feature>
<feature type="compositionally biased region" description="Basic and acidic residues" evidence="1">
    <location>
        <begin position="388"/>
        <end position="408"/>
    </location>
</feature>
<gene>
    <name evidence="2" type="ORF">PMAYCL1PPCAC_13247</name>
</gene>
<protein>
    <recommendedName>
        <fullName evidence="4">BRCT domain-containing protein</fullName>
    </recommendedName>
</protein>
<accession>A0AAN5CG87</accession>
<feature type="compositionally biased region" description="Acidic residues" evidence="1">
    <location>
        <begin position="501"/>
        <end position="510"/>
    </location>
</feature>
<feature type="compositionally biased region" description="Basic and acidic residues" evidence="1">
    <location>
        <begin position="418"/>
        <end position="428"/>
    </location>
</feature>
<evidence type="ECO:0000256" key="1">
    <source>
        <dbReference type="SAM" id="MobiDB-lite"/>
    </source>
</evidence>
<evidence type="ECO:0000313" key="3">
    <source>
        <dbReference type="Proteomes" id="UP001328107"/>
    </source>
</evidence>
<evidence type="ECO:0008006" key="4">
    <source>
        <dbReference type="Google" id="ProtNLM"/>
    </source>
</evidence>
<keyword evidence="3" id="KW-1185">Reference proteome</keyword>
<evidence type="ECO:0000313" key="2">
    <source>
        <dbReference type="EMBL" id="GMR43052.1"/>
    </source>
</evidence>
<feature type="compositionally biased region" description="Basic and acidic residues" evidence="1">
    <location>
        <begin position="472"/>
        <end position="485"/>
    </location>
</feature>
<feature type="region of interest" description="Disordered" evidence="1">
    <location>
        <begin position="1"/>
        <end position="33"/>
    </location>
</feature>
<feature type="region of interest" description="Disordered" evidence="1">
    <location>
        <begin position="472"/>
        <end position="530"/>
    </location>
</feature>
<feature type="compositionally biased region" description="Low complexity" evidence="1">
    <location>
        <begin position="339"/>
        <end position="349"/>
    </location>
</feature>
<proteinExistence type="predicted"/>
<feature type="compositionally biased region" description="Basic and acidic residues" evidence="1">
    <location>
        <begin position="491"/>
        <end position="500"/>
    </location>
</feature>
<reference evidence="3" key="1">
    <citation type="submission" date="2022-10" db="EMBL/GenBank/DDBJ databases">
        <title>Genome assembly of Pristionchus species.</title>
        <authorList>
            <person name="Yoshida K."/>
            <person name="Sommer R.J."/>
        </authorList>
    </citation>
    <scope>NUCLEOTIDE SEQUENCE [LARGE SCALE GENOMIC DNA]</scope>
    <source>
        <strain evidence="3">RS5460</strain>
    </source>
</reference>
<dbReference type="Proteomes" id="UP001328107">
    <property type="component" value="Unassembled WGS sequence"/>
</dbReference>
<feature type="compositionally biased region" description="Acidic residues" evidence="1">
    <location>
        <begin position="605"/>
        <end position="621"/>
    </location>
</feature>
<dbReference type="EMBL" id="BTRK01000003">
    <property type="protein sequence ID" value="GMR43052.1"/>
    <property type="molecule type" value="Genomic_DNA"/>
</dbReference>
<name>A0AAN5CG87_9BILA</name>
<feature type="region of interest" description="Disordered" evidence="1">
    <location>
        <begin position="312"/>
        <end position="433"/>
    </location>
</feature>
<dbReference type="CDD" id="cd00027">
    <property type="entry name" value="BRCT"/>
    <property type="match status" value="1"/>
</dbReference>
<feature type="region of interest" description="Disordered" evidence="1">
    <location>
        <begin position="556"/>
        <end position="634"/>
    </location>
</feature>
<feature type="compositionally biased region" description="Basic and acidic residues" evidence="1">
    <location>
        <begin position="354"/>
        <end position="381"/>
    </location>
</feature>
<feature type="compositionally biased region" description="Acidic residues" evidence="1">
    <location>
        <begin position="558"/>
        <end position="567"/>
    </location>
</feature>
<dbReference type="AlphaFoldDB" id="A0AAN5CG87"/>
<organism evidence="2 3">
    <name type="scientific">Pristionchus mayeri</name>
    <dbReference type="NCBI Taxonomy" id="1317129"/>
    <lineage>
        <taxon>Eukaryota</taxon>
        <taxon>Metazoa</taxon>
        <taxon>Ecdysozoa</taxon>
        <taxon>Nematoda</taxon>
        <taxon>Chromadorea</taxon>
        <taxon>Rhabditida</taxon>
        <taxon>Rhabditina</taxon>
        <taxon>Diplogasteromorpha</taxon>
        <taxon>Diplogasteroidea</taxon>
        <taxon>Neodiplogasteridae</taxon>
        <taxon>Pristionchus</taxon>
    </lineage>
</organism>
<comment type="caution">
    <text evidence="2">The sequence shown here is derived from an EMBL/GenBank/DDBJ whole genome shotgun (WGS) entry which is preliminary data.</text>
</comment>
<sequence length="1045" mass="118152">PTMGKPPSSSKKATSMRKREHEMGSSGDSPQKKREAIEAAENHILLIGFTPAEVKKYEGLVKGNWAIVESLSDSVTHLVIKSIGALKNSMHLLPIYYAVLKDIWMLHPSFLPTSVVRKKSVGGPRPLEEEAEHVYDGKEIDANSKTIASFPSIVDIIGLRDYVIGLELNGKRPILGMRSFRKVAILAGRSKESKQRREELKMVMEAGGATVVDESVFKTWKANRKKGKDIEVPSMIVIVNGETNVPMLGLDNEAIRDLLKARSPIFYEEYIMSIFMYRMVSTLDDLLLQSFVFIHEQWKAVDPDGKLQAKVMGEEDEPVNGKTPTLGGRMPSARRTNIRASSSARESSSTEQIVNEKKKEGKKEKEEEKKEEEKVVDPPKKERGRKKEIKDEAVGDKKEEKKVVETVKKSRGRPKKGEKKEEEKEGKTAKAAKKVKSLFSESLKEKEEAKMEVDDVDPDLADGNLDLLAEFEKEIDERNGRREERSEEEMKELREMREDRGDGEEEEEEQPVTPEVISLSLDNGGGFNSERRPILFSQLATQPEIEIPEVLRKALEVKEEEEDDAEIEGYGRLVIDEKDSDDGSDTIVGEGANDVADLNSLSEGMNDEMEGGEKDDEEEGSDAPQGYEPPSDFGMKSETITVEATKECETCNHLGSQHLYFNKQKASEIVKHFSADRLEWFDLIIDVRGRMPWIKEGKVLRPSSTLTAQSMTRRTMDLFYSFYHDLKDESTTSTLLAEMNSSNAMEMFEAEWEEERARRPPLDMMIKMLHEFAVKRHAEDLLVPERACTALRTCLPVFLPSSVFGRHYWLTVLAGGSDGIKGRASQVVEEMARRCKTFFIKALLAECFLPCVTQFVTYFCEVDFLCAQTPVIEYDLPGKKKEEESQESQRTTRTKKSKKKKNPVEKFPLILLLVMELDEEPRRGLSEAAILMIQKLMENVLLQKSKQEWAHSATLQRALLCLLEAARWHCSMAASSALTGAERRRIKAAEAAGGSSQKGGEKVPVELQQNVLRVIRFMLKKGYTKLWVREALTLSWLDDILNSME</sequence>